<comment type="caution">
    <text evidence="2">The sequence shown here is derived from an EMBL/GenBank/DDBJ whole genome shotgun (WGS) entry which is preliminary data.</text>
</comment>
<dbReference type="Proteomes" id="UP000828236">
    <property type="component" value="Unassembled WGS sequence"/>
</dbReference>
<reference evidence="2" key="2">
    <citation type="journal article" date="2021" name="World Allergy Organ. J.">
        <title>Chromosome-level assembly of Dermatophagoides farinae genome and transcriptome reveals two novel allergens Der f 37 and Der f 39.</title>
        <authorList>
            <person name="Chen J."/>
            <person name="Cai Z."/>
            <person name="Fan D."/>
            <person name="Hu J."/>
            <person name="Hou Y."/>
            <person name="He Y."/>
            <person name="Zhang Z."/>
            <person name="Zhao Z."/>
            <person name="Gao P."/>
            <person name="Hu W."/>
            <person name="Sun J."/>
            <person name="Li J."/>
            <person name="Ji K."/>
        </authorList>
    </citation>
    <scope>NUCLEOTIDE SEQUENCE</scope>
    <source>
        <strain evidence="2">JKM2019</strain>
    </source>
</reference>
<feature type="transmembrane region" description="Helical" evidence="1">
    <location>
        <begin position="58"/>
        <end position="78"/>
    </location>
</feature>
<feature type="transmembrane region" description="Helical" evidence="1">
    <location>
        <begin position="343"/>
        <end position="367"/>
    </location>
</feature>
<feature type="transmembrane region" description="Helical" evidence="1">
    <location>
        <begin position="185"/>
        <end position="204"/>
    </location>
</feature>
<dbReference type="EMBL" id="SDOV01000002">
    <property type="protein sequence ID" value="KAH7643580.1"/>
    <property type="molecule type" value="Genomic_DNA"/>
</dbReference>
<protein>
    <submittedName>
        <fullName evidence="2">Uncharacterized protein</fullName>
    </submittedName>
</protein>
<dbReference type="AlphaFoldDB" id="A0A9D4P5Q7"/>
<sequence length="448" mass="54023">MNENIDQTLHYIHNILSGFYLSSYSPKYYPSILDFYTHFLLLDYKKCLMLSLPRMEQFRFFLTTIIAIYYMTFSMNIIHYTDTERFLLGDLTIIIIGESDNLIHNSALFAWSALTIGWLLVYDLFHTKRSNAYRTTIIYINERDDDPNFAKKYKKLTKSSILLFNFIHQILPDSNRNFKQFSNRFFCITQIFHFIINLFIHFIRLDDFIHTRPLWQILIRAISIQMMCIVLNFLFSFYYSTLTYSAYILWLGLKTIKNIRKQIDTLLRKYQSNEMATEKILKQSNIFIQLRLLKLFHVYTRIIISTEQIESYASRMMLWAIFFTYITSQFTIHLINELKNDNIIIWISLYYILFLEHVVMFLLSYMISTYNYRLNSIQYDIRRTVIALNQKSSNRFKIKMMIIYYYLVNLKTFGIKIGPITVLNKIIFVKIIIYYARVTMLWQKLFGH</sequence>
<reference evidence="2" key="1">
    <citation type="submission" date="2020-06" db="EMBL/GenBank/DDBJ databases">
        <authorList>
            <person name="Ji K."/>
            <person name="Li J."/>
        </authorList>
    </citation>
    <scope>NUCLEOTIDE SEQUENCE</scope>
    <source>
        <strain evidence="2">JKM2019</strain>
        <tissue evidence="2">Whole body</tissue>
    </source>
</reference>
<feature type="transmembrane region" description="Helical" evidence="1">
    <location>
        <begin position="108"/>
        <end position="125"/>
    </location>
</feature>
<accession>A0A9D4P5Q7</accession>
<evidence type="ECO:0000256" key="1">
    <source>
        <dbReference type="SAM" id="Phobius"/>
    </source>
</evidence>
<proteinExistence type="predicted"/>
<evidence type="ECO:0000313" key="2">
    <source>
        <dbReference type="EMBL" id="KAH7643580.1"/>
    </source>
</evidence>
<keyword evidence="1" id="KW-0472">Membrane</keyword>
<name>A0A9D4P5Q7_DERFA</name>
<keyword evidence="1" id="KW-0812">Transmembrane</keyword>
<gene>
    <name evidence="2" type="ORF">HUG17_5942</name>
</gene>
<feature type="transmembrane region" description="Helical" evidence="1">
    <location>
        <begin position="224"/>
        <end position="253"/>
    </location>
</feature>
<organism evidence="2">
    <name type="scientific">Dermatophagoides farinae</name>
    <name type="common">American house dust mite</name>
    <dbReference type="NCBI Taxonomy" id="6954"/>
    <lineage>
        <taxon>Eukaryota</taxon>
        <taxon>Metazoa</taxon>
        <taxon>Ecdysozoa</taxon>
        <taxon>Arthropoda</taxon>
        <taxon>Chelicerata</taxon>
        <taxon>Arachnida</taxon>
        <taxon>Acari</taxon>
        <taxon>Acariformes</taxon>
        <taxon>Sarcoptiformes</taxon>
        <taxon>Astigmata</taxon>
        <taxon>Psoroptidia</taxon>
        <taxon>Analgoidea</taxon>
        <taxon>Pyroglyphidae</taxon>
        <taxon>Dermatophagoidinae</taxon>
        <taxon>Dermatophagoides</taxon>
    </lineage>
</organism>
<keyword evidence="1" id="KW-1133">Transmembrane helix</keyword>
<feature type="transmembrane region" description="Helical" evidence="1">
    <location>
        <begin position="316"/>
        <end position="336"/>
    </location>
</feature>